<feature type="domain" description="SnoaL-like" evidence="1">
    <location>
        <begin position="11"/>
        <end position="121"/>
    </location>
</feature>
<keyword evidence="3" id="KW-1185">Reference proteome</keyword>
<comment type="caution">
    <text evidence="2">The sequence shown here is derived from an EMBL/GenBank/DDBJ whole genome shotgun (WGS) entry which is preliminary data.</text>
</comment>
<protein>
    <submittedName>
        <fullName evidence="2">SnoaL-like domain-containing protein</fullName>
    </submittedName>
</protein>
<sequence length="152" mass="17100">MARQENIDLLNRYFSLMQAGEWQAVEDMYHDDIVIHMAGTTPASGRLAGKAAVTDDLIAEQVHGAMVPEKIAFARRWKIMCADDERVVAIMEGGGPTRAGDLYDQTYCEIFRFKDGKVIEMHAFFDTALAERALFHNPLATPRDQVSAQMDY</sequence>
<proteinExistence type="predicted"/>
<dbReference type="SUPFAM" id="SSF54427">
    <property type="entry name" value="NTF2-like"/>
    <property type="match status" value="1"/>
</dbReference>
<dbReference type="PANTHER" id="PTHR41252">
    <property type="entry name" value="BLR2505 PROTEIN"/>
    <property type="match status" value="1"/>
</dbReference>
<reference evidence="2 3" key="1">
    <citation type="submission" date="2020-04" db="EMBL/GenBank/DDBJ databases">
        <title>Novosphingobium sp. TW-4 isolated from soil.</title>
        <authorList>
            <person name="Dahal R.H."/>
            <person name="Chaudhary D.K."/>
        </authorList>
    </citation>
    <scope>NUCLEOTIDE SEQUENCE [LARGE SCALE GENOMIC DNA]</scope>
    <source>
        <strain evidence="2 3">TW-4</strain>
    </source>
</reference>
<dbReference type="PANTHER" id="PTHR41252:SF1">
    <property type="entry name" value="BLR2505 PROTEIN"/>
    <property type="match status" value="1"/>
</dbReference>
<dbReference type="Proteomes" id="UP000583556">
    <property type="component" value="Unassembled WGS sequence"/>
</dbReference>
<evidence type="ECO:0000259" key="1">
    <source>
        <dbReference type="Pfam" id="PF12680"/>
    </source>
</evidence>
<name>A0A7Y0BSA6_9SPHN</name>
<dbReference type="Pfam" id="PF12680">
    <property type="entry name" value="SnoaL_2"/>
    <property type="match status" value="1"/>
</dbReference>
<dbReference type="RefSeq" id="WP_169494863.1">
    <property type="nucleotide sequence ID" value="NZ_JABBGM010000011.1"/>
</dbReference>
<evidence type="ECO:0000313" key="2">
    <source>
        <dbReference type="EMBL" id="NML95659.1"/>
    </source>
</evidence>
<dbReference type="InterPro" id="IPR032710">
    <property type="entry name" value="NTF2-like_dom_sf"/>
</dbReference>
<gene>
    <name evidence="2" type="ORF">HHL27_18450</name>
</gene>
<evidence type="ECO:0000313" key="3">
    <source>
        <dbReference type="Proteomes" id="UP000583556"/>
    </source>
</evidence>
<dbReference type="AlphaFoldDB" id="A0A7Y0BSA6"/>
<dbReference type="EMBL" id="JABBGM010000011">
    <property type="protein sequence ID" value="NML95659.1"/>
    <property type="molecule type" value="Genomic_DNA"/>
</dbReference>
<organism evidence="2 3">
    <name type="scientific">Novosphingobium olei</name>
    <dbReference type="NCBI Taxonomy" id="2728851"/>
    <lineage>
        <taxon>Bacteria</taxon>
        <taxon>Pseudomonadati</taxon>
        <taxon>Pseudomonadota</taxon>
        <taxon>Alphaproteobacteria</taxon>
        <taxon>Sphingomonadales</taxon>
        <taxon>Sphingomonadaceae</taxon>
        <taxon>Novosphingobium</taxon>
    </lineage>
</organism>
<dbReference type="InterPro" id="IPR037401">
    <property type="entry name" value="SnoaL-like"/>
</dbReference>
<dbReference type="Gene3D" id="3.10.450.50">
    <property type="match status" value="1"/>
</dbReference>
<accession>A0A7Y0BSA6</accession>
<dbReference type="CDD" id="cd00531">
    <property type="entry name" value="NTF2_like"/>
    <property type="match status" value="1"/>
</dbReference>